<keyword evidence="2" id="KW-1185">Reference proteome</keyword>
<dbReference type="Proteomes" id="UP001633002">
    <property type="component" value="Unassembled WGS sequence"/>
</dbReference>
<gene>
    <name evidence="1" type="ORF">R1sor_004977</name>
</gene>
<name>A0ABD3HKF0_9MARC</name>
<proteinExistence type="predicted"/>
<sequence length="148" mass="17272">MFCQHLPSGRSVSFKYRLRQYWRQSSDVGLWTHVWKSDVQVRQIPHAGSSHLYRVYRLEVPQQAGMQCSPSYYAIFCQQSSFPRIIPGLNIASLLHAQQQGGLFFLCAYRNPRIFLSHLIPLKRHSSPLILQGRYLTLQCLHRHLHLA</sequence>
<dbReference type="AlphaFoldDB" id="A0ABD3HKF0"/>
<evidence type="ECO:0000313" key="2">
    <source>
        <dbReference type="Proteomes" id="UP001633002"/>
    </source>
</evidence>
<reference evidence="1 2" key="1">
    <citation type="submission" date="2024-09" db="EMBL/GenBank/DDBJ databases">
        <title>Chromosome-scale assembly of Riccia sorocarpa.</title>
        <authorList>
            <person name="Paukszto L."/>
        </authorList>
    </citation>
    <scope>NUCLEOTIDE SEQUENCE [LARGE SCALE GENOMIC DNA]</scope>
    <source>
        <strain evidence="1">LP-2024</strain>
        <tissue evidence="1">Aerial parts of the thallus</tissue>
    </source>
</reference>
<dbReference type="EMBL" id="JBJQOH010000003">
    <property type="protein sequence ID" value="KAL3691326.1"/>
    <property type="molecule type" value="Genomic_DNA"/>
</dbReference>
<evidence type="ECO:0000313" key="1">
    <source>
        <dbReference type="EMBL" id="KAL3691326.1"/>
    </source>
</evidence>
<accession>A0ABD3HKF0</accession>
<protein>
    <submittedName>
        <fullName evidence="1">Uncharacterized protein</fullName>
    </submittedName>
</protein>
<comment type="caution">
    <text evidence="1">The sequence shown here is derived from an EMBL/GenBank/DDBJ whole genome shotgun (WGS) entry which is preliminary data.</text>
</comment>
<organism evidence="1 2">
    <name type="scientific">Riccia sorocarpa</name>
    <dbReference type="NCBI Taxonomy" id="122646"/>
    <lineage>
        <taxon>Eukaryota</taxon>
        <taxon>Viridiplantae</taxon>
        <taxon>Streptophyta</taxon>
        <taxon>Embryophyta</taxon>
        <taxon>Marchantiophyta</taxon>
        <taxon>Marchantiopsida</taxon>
        <taxon>Marchantiidae</taxon>
        <taxon>Marchantiales</taxon>
        <taxon>Ricciaceae</taxon>
        <taxon>Riccia</taxon>
    </lineage>
</organism>